<dbReference type="EMBL" id="JAACJK010000003">
    <property type="protein sequence ID" value="KAF5340695.1"/>
    <property type="molecule type" value="Genomic_DNA"/>
</dbReference>
<proteinExistence type="predicted"/>
<feature type="compositionally biased region" description="Basic and acidic residues" evidence="1">
    <location>
        <begin position="273"/>
        <end position="285"/>
    </location>
</feature>
<evidence type="ECO:0000313" key="3">
    <source>
        <dbReference type="Proteomes" id="UP000541558"/>
    </source>
</evidence>
<dbReference type="Proteomes" id="UP000541558">
    <property type="component" value="Unassembled WGS sequence"/>
</dbReference>
<keyword evidence="3" id="KW-1185">Reference proteome</keyword>
<evidence type="ECO:0000313" key="2">
    <source>
        <dbReference type="EMBL" id="KAF5340695.1"/>
    </source>
</evidence>
<sequence>MLIHPLVYLLSAHPAPGAYVWVPRRASQTDLRNIKGEIRCFSATNLLESAGSLLGSQNNYRFAGRHRLYIPCTTSQTLDTMLFTSLCTGRKSWVLQALLVLASLNFSALALPVGVPSSGSLSISRRTEAQDVADLVIRAKIASKAPAKGASKGKVAPKPKPKKTKAKQPTKKADGKATNRNKGPQKRVVRLRSSPASSGGGGAGASNPNAASGSQGQQPAATPAQPSKPPRPPLKIEIPQKPAPTTPNNTPVTGEGDSATWSGQSEYGGSPSHEPKDAQKRPHSA</sequence>
<accession>A0A8H5CF86</accession>
<dbReference type="OrthoDB" id="3104563at2759"/>
<organism evidence="2 3">
    <name type="scientific">Ephemerocybe angulata</name>
    <dbReference type="NCBI Taxonomy" id="980116"/>
    <lineage>
        <taxon>Eukaryota</taxon>
        <taxon>Fungi</taxon>
        <taxon>Dikarya</taxon>
        <taxon>Basidiomycota</taxon>
        <taxon>Agaricomycotina</taxon>
        <taxon>Agaricomycetes</taxon>
        <taxon>Agaricomycetidae</taxon>
        <taxon>Agaricales</taxon>
        <taxon>Agaricineae</taxon>
        <taxon>Psathyrellaceae</taxon>
        <taxon>Ephemerocybe</taxon>
    </lineage>
</organism>
<comment type="caution">
    <text evidence="2">The sequence shown here is derived from an EMBL/GenBank/DDBJ whole genome shotgun (WGS) entry which is preliminary data.</text>
</comment>
<protein>
    <submittedName>
        <fullName evidence="2">Uncharacterized protein</fullName>
    </submittedName>
</protein>
<reference evidence="2 3" key="1">
    <citation type="journal article" date="2020" name="ISME J.">
        <title>Uncovering the hidden diversity of litter-decomposition mechanisms in mushroom-forming fungi.</title>
        <authorList>
            <person name="Floudas D."/>
            <person name="Bentzer J."/>
            <person name="Ahren D."/>
            <person name="Johansson T."/>
            <person name="Persson P."/>
            <person name="Tunlid A."/>
        </authorList>
    </citation>
    <scope>NUCLEOTIDE SEQUENCE [LARGE SCALE GENOMIC DNA]</scope>
    <source>
        <strain evidence="2 3">CBS 175.51</strain>
    </source>
</reference>
<dbReference type="AlphaFoldDB" id="A0A8H5CF86"/>
<feature type="compositionally biased region" description="Low complexity" evidence="1">
    <location>
        <begin position="205"/>
        <end position="225"/>
    </location>
</feature>
<gene>
    <name evidence="2" type="ORF">D9611_007411</name>
</gene>
<name>A0A8H5CF86_9AGAR</name>
<feature type="region of interest" description="Disordered" evidence="1">
    <location>
        <begin position="146"/>
        <end position="285"/>
    </location>
</feature>
<evidence type="ECO:0000256" key="1">
    <source>
        <dbReference type="SAM" id="MobiDB-lite"/>
    </source>
</evidence>
<feature type="compositionally biased region" description="Basic residues" evidence="1">
    <location>
        <begin position="155"/>
        <end position="170"/>
    </location>
</feature>